<evidence type="ECO:0000313" key="3">
    <source>
        <dbReference type="Proteomes" id="UP000222054"/>
    </source>
</evidence>
<keyword evidence="1" id="KW-0812">Transmembrane</keyword>
<keyword evidence="1" id="KW-0472">Membrane</keyword>
<proteinExistence type="predicted"/>
<dbReference type="EMBL" id="NUHO01000293">
    <property type="protein sequence ID" value="PGM86718.1"/>
    <property type="molecule type" value="Genomic_DNA"/>
</dbReference>
<protein>
    <submittedName>
        <fullName evidence="2">Uncharacterized protein</fullName>
    </submittedName>
</protein>
<dbReference type="RefSeq" id="WP_098780362.1">
    <property type="nucleotide sequence ID" value="NZ_NUHO01000293.1"/>
</dbReference>
<sequence>KLSSYKNTLEDIMKAHALFDFLHLLVLSMKSYYVWGMPIYVFIIPLIFVVGYIIIKSNKKRKNTSIQSH</sequence>
<gene>
    <name evidence="2" type="ORF">CN958_32795</name>
</gene>
<dbReference type="AlphaFoldDB" id="A0A2B9D209"/>
<evidence type="ECO:0000313" key="2">
    <source>
        <dbReference type="EMBL" id="PGM86718.1"/>
    </source>
</evidence>
<name>A0A2B9D209_BACCE</name>
<accession>A0A2B9D209</accession>
<reference evidence="2 3" key="1">
    <citation type="submission" date="2017-09" db="EMBL/GenBank/DDBJ databases">
        <title>Large-scale bioinformatics analysis of Bacillus genomes uncovers conserved roles of natural products in bacterial physiology.</title>
        <authorList>
            <consortium name="Agbiome Team Llc"/>
            <person name="Bleich R.M."/>
            <person name="Grubbs K.J."/>
            <person name="Santa Maria K.C."/>
            <person name="Allen S.E."/>
            <person name="Farag S."/>
            <person name="Shank E.A."/>
            <person name="Bowers A."/>
        </authorList>
    </citation>
    <scope>NUCLEOTIDE SEQUENCE [LARGE SCALE GENOMIC DNA]</scope>
    <source>
        <strain evidence="2 3">AFS053130</strain>
    </source>
</reference>
<organism evidence="2 3">
    <name type="scientific">Bacillus cereus</name>
    <dbReference type="NCBI Taxonomy" id="1396"/>
    <lineage>
        <taxon>Bacteria</taxon>
        <taxon>Bacillati</taxon>
        <taxon>Bacillota</taxon>
        <taxon>Bacilli</taxon>
        <taxon>Bacillales</taxon>
        <taxon>Bacillaceae</taxon>
        <taxon>Bacillus</taxon>
        <taxon>Bacillus cereus group</taxon>
    </lineage>
</organism>
<dbReference type="Proteomes" id="UP000222054">
    <property type="component" value="Unassembled WGS sequence"/>
</dbReference>
<feature type="transmembrane region" description="Helical" evidence="1">
    <location>
        <begin position="32"/>
        <end position="55"/>
    </location>
</feature>
<keyword evidence="1" id="KW-1133">Transmembrane helix</keyword>
<evidence type="ECO:0000256" key="1">
    <source>
        <dbReference type="SAM" id="Phobius"/>
    </source>
</evidence>
<feature type="non-terminal residue" evidence="2">
    <location>
        <position position="1"/>
    </location>
</feature>
<comment type="caution">
    <text evidence="2">The sequence shown here is derived from an EMBL/GenBank/DDBJ whole genome shotgun (WGS) entry which is preliminary data.</text>
</comment>